<dbReference type="Proteomes" id="UP000648482">
    <property type="component" value="Unassembled WGS sequence"/>
</dbReference>
<keyword evidence="1" id="KW-0472">Membrane</keyword>
<evidence type="ECO:0000313" key="2">
    <source>
        <dbReference type="EMBL" id="MBE0358795.1"/>
    </source>
</evidence>
<reference evidence="2 3" key="1">
    <citation type="submission" date="2015-06" db="EMBL/GenBank/DDBJ databases">
        <title>Genome sequence of Pseudoalteromonas aliena.</title>
        <authorList>
            <person name="Xie B.-B."/>
            <person name="Rong J.-C."/>
            <person name="Qin Q.-L."/>
            <person name="Zhang Y.-Z."/>
        </authorList>
    </citation>
    <scope>NUCLEOTIDE SEQUENCE [LARGE SCALE GENOMIC DNA]</scope>
    <source>
        <strain evidence="2 3">SW19</strain>
    </source>
</reference>
<keyword evidence="1" id="KW-0812">Transmembrane</keyword>
<evidence type="ECO:0008006" key="4">
    <source>
        <dbReference type="Google" id="ProtNLM"/>
    </source>
</evidence>
<comment type="caution">
    <text evidence="2">The sequence shown here is derived from an EMBL/GenBank/DDBJ whole genome shotgun (WGS) entry which is preliminary data.</text>
</comment>
<keyword evidence="1" id="KW-1133">Transmembrane helix</keyword>
<feature type="transmembrane region" description="Helical" evidence="1">
    <location>
        <begin position="6"/>
        <end position="25"/>
    </location>
</feature>
<keyword evidence="3" id="KW-1185">Reference proteome</keyword>
<name>A0ABR9DYR6_9GAMM</name>
<organism evidence="2 3">
    <name type="scientific">Pseudoalteromonas aliena SW19</name>
    <dbReference type="NCBI Taxonomy" id="1314866"/>
    <lineage>
        <taxon>Bacteria</taxon>
        <taxon>Pseudomonadati</taxon>
        <taxon>Pseudomonadota</taxon>
        <taxon>Gammaproteobacteria</taxon>
        <taxon>Alteromonadales</taxon>
        <taxon>Pseudoalteromonadaceae</taxon>
        <taxon>Pseudoalteromonas</taxon>
    </lineage>
</organism>
<sequence>MELNYLYIGFGVIALLNVIVSVFLVKRDDLEVFQKAAQILLVWLIPLFAAIGLWLFYRTQDRRVNVPKALVEVQEIAQILAVAFEQALICCLNKGF</sequence>
<accession>A0ABR9DYR6</accession>
<proteinExistence type="predicted"/>
<protein>
    <recommendedName>
        <fullName evidence="4">Cardiolipin synthase N-terminal domain-containing protein</fullName>
    </recommendedName>
</protein>
<dbReference type="RefSeq" id="WP_226894499.1">
    <property type="nucleotide sequence ID" value="NZ_AQGU01000024.1"/>
</dbReference>
<evidence type="ECO:0000256" key="1">
    <source>
        <dbReference type="SAM" id="Phobius"/>
    </source>
</evidence>
<dbReference type="EMBL" id="AQGU01000024">
    <property type="protein sequence ID" value="MBE0358795.1"/>
    <property type="molecule type" value="Genomic_DNA"/>
</dbReference>
<gene>
    <name evidence="2" type="ORF">PALI_a3598</name>
</gene>
<feature type="transmembrane region" description="Helical" evidence="1">
    <location>
        <begin position="37"/>
        <end position="57"/>
    </location>
</feature>
<evidence type="ECO:0000313" key="3">
    <source>
        <dbReference type="Proteomes" id="UP000648482"/>
    </source>
</evidence>